<keyword evidence="4" id="KW-1185">Reference proteome</keyword>
<organism evidence="3 4">
    <name type="scientific">Neolentinus lepideus HHB14362 ss-1</name>
    <dbReference type="NCBI Taxonomy" id="1314782"/>
    <lineage>
        <taxon>Eukaryota</taxon>
        <taxon>Fungi</taxon>
        <taxon>Dikarya</taxon>
        <taxon>Basidiomycota</taxon>
        <taxon>Agaricomycotina</taxon>
        <taxon>Agaricomycetes</taxon>
        <taxon>Gloeophyllales</taxon>
        <taxon>Gloeophyllaceae</taxon>
        <taxon>Neolentinus</taxon>
    </lineage>
</organism>
<proteinExistence type="predicted"/>
<feature type="region of interest" description="Disordered" evidence="1">
    <location>
        <begin position="424"/>
        <end position="502"/>
    </location>
</feature>
<accession>A0A165RZW7</accession>
<feature type="region of interest" description="Disordered" evidence="1">
    <location>
        <begin position="64"/>
        <end position="124"/>
    </location>
</feature>
<feature type="compositionally biased region" description="Low complexity" evidence="1">
    <location>
        <begin position="74"/>
        <end position="86"/>
    </location>
</feature>
<dbReference type="PROSITE" id="PS50888">
    <property type="entry name" value="BHLH"/>
    <property type="match status" value="1"/>
</dbReference>
<dbReference type="SUPFAM" id="SSF47459">
    <property type="entry name" value="HLH, helix-loop-helix DNA-binding domain"/>
    <property type="match status" value="1"/>
</dbReference>
<feature type="compositionally biased region" description="Polar residues" evidence="1">
    <location>
        <begin position="1157"/>
        <end position="1172"/>
    </location>
</feature>
<protein>
    <recommendedName>
        <fullName evidence="2">BHLH domain-containing protein</fullName>
    </recommendedName>
</protein>
<dbReference type="SMART" id="SM00353">
    <property type="entry name" value="HLH"/>
    <property type="match status" value="1"/>
</dbReference>
<dbReference type="Gene3D" id="3.40.50.300">
    <property type="entry name" value="P-loop containing nucleotide triphosphate hydrolases"/>
    <property type="match status" value="1"/>
</dbReference>
<evidence type="ECO:0000256" key="1">
    <source>
        <dbReference type="SAM" id="MobiDB-lite"/>
    </source>
</evidence>
<feature type="compositionally biased region" description="Polar residues" evidence="1">
    <location>
        <begin position="424"/>
        <end position="433"/>
    </location>
</feature>
<dbReference type="GO" id="GO:0003677">
    <property type="term" value="F:DNA binding"/>
    <property type="evidence" value="ECO:0007669"/>
    <property type="project" value="TreeGrafter"/>
</dbReference>
<feature type="compositionally biased region" description="Pro residues" evidence="1">
    <location>
        <begin position="1597"/>
        <end position="1613"/>
    </location>
</feature>
<feature type="region of interest" description="Disordered" evidence="1">
    <location>
        <begin position="1594"/>
        <end position="1679"/>
    </location>
</feature>
<dbReference type="EMBL" id="KV425577">
    <property type="protein sequence ID" value="KZT24483.1"/>
    <property type="molecule type" value="Genomic_DNA"/>
</dbReference>
<evidence type="ECO:0000313" key="4">
    <source>
        <dbReference type="Proteomes" id="UP000076761"/>
    </source>
</evidence>
<feature type="compositionally biased region" description="Basic residues" evidence="1">
    <location>
        <begin position="1067"/>
        <end position="1082"/>
    </location>
</feature>
<reference evidence="3 4" key="1">
    <citation type="journal article" date="2016" name="Mol. Biol. Evol.">
        <title>Comparative Genomics of Early-Diverging Mushroom-Forming Fungi Provides Insights into the Origins of Lignocellulose Decay Capabilities.</title>
        <authorList>
            <person name="Nagy L.G."/>
            <person name="Riley R."/>
            <person name="Tritt A."/>
            <person name="Adam C."/>
            <person name="Daum C."/>
            <person name="Floudas D."/>
            <person name="Sun H."/>
            <person name="Yadav J.S."/>
            <person name="Pangilinan J."/>
            <person name="Larsson K.H."/>
            <person name="Matsuura K."/>
            <person name="Barry K."/>
            <person name="Labutti K."/>
            <person name="Kuo R."/>
            <person name="Ohm R.A."/>
            <person name="Bhattacharya S.S."/>
            <person name="Shirouzu T."/>
            <person name="Yoshinaga Y."/>
            <person name="Martin F.M."/>
            <person name="Grigoriev I.V."/>
            <person name="Hibbett D.S."/>
        </authorList>
    </citation>
    <scope>NUCLEOTIDE SEQUENCE [LARGE SCALE GENOMIC DNA]</scope>
    <source>
        <strain evidence="3 4">HHB14362 ss-1</strain>
    </source>
</reference>
<feature type="compositionally biased region" description="Polar residues" evidence="1">
    <location>
        <begin position="1459"/>
        <end position="1487"/>
    </location>
</feature>
<dbReference type="OrthoDB" id="9996895at2759"/>
<feature type="region of interest" description="Disordered" evidence="1">
    <location>
        <begin position="303"/>
        <end position="334"/>
    </location>
</feature>
<sequence>MVENKRKAGGKGSKAKAVYHSLRWVACGELTFASRHVLQVGGNSQKTLLHHFQRKAPSILSAKVENASATQTPGDSGQGSQVSDDSTLSTSLNAEHKVVADTEDEMRNPDTAQTNSPSSTVPPRQPFPIFLKPVSHQAFQEDTTLMLDPSEPHLSLPVMDITKEDSPHATSVSIADTPPSSSLRMESPEVIAIGNGCSREDPIVIEQSPIQSRQEPPSSKVVFPIFAHRSRDSRLTTPASSAPRPEAVFPIFAAQKAVGSPVSRSLSNRTKESEAPLPDADQQHIRGEQTSFHAPELRFGIRHKGKGQPISEGQSGPLSAPNISVSEADPRSPLSRCGVGYRPVSHAEDFKLLLDSIPKSHRSNYPAISRIIKYLELDDRDDLCSPSQLWTERWRPKRADEVLGNEVNTLYLRNWLEALALQAESNSTTESIDSPTGKKRKSRTKTKKSKNERKAKKPKIQRAVEKPKGRGRRRDDSDIEDDWIVDTEDETESEPDILPGSEDDLEFCRQTLSRLHHKSDVSEPMDLHVEAEPDGSEPGDDSPSICHSTPDFSNRLTNTILLAGSSGCGKTAAVYACAEELGWEVFEVYPGIGKRSNTNLDSLVGDVGKNHTLRKGVFRKSAGLFTKHDERRPQAGSTSADTEERSSRNQENLPASEVNVACSHPRDEVNASFVPPAAHEGSKIRQSLVLLEEVDVLYKDDQNFWPAVINFIKGCRRPVVMTCNDVSLVPLQDLPLQEVLTFAPAPPTIAASYLQSLCFAEGFRIDRQILTELYESPQGRDTGAPPGSADWSQNEDIQVMPDLRSAINQLQFFFSAKGALQEPWSEGIGEPRAFADPDIHVAISRERSSSTSDAVDDGPANSSDAKAQLELLKGLAHHAEMASFLDSDLGRKAWQTPQALLERECRSSVNDETGYQILFPGSTASELEVSALYHRDEEMRQGIESRVRYPLTPGAWLPFVSDRSRARGRQSFDTRSLFRARNAHVSHVVAVLRSILPFSCAFKSTAPIPQVFLDYLPWVRRMVATDEEEERRESQTAKAGRRTRNSLRYVRYISLTEEQQNTLRSTSPRRRPRRRRRRRQRPQHCAMPPSPAAGSHTDDKPPANPDPVAADNSHKKPLSPETLAPLEYLQNQRRGSITDPSLHRASPHLQPSVPPARQNSSADPPSPSTKSRNNSKEPRPTSPYTFGDVSVNRRPEGSQPVNETSWRQPMSAQSDSSAPEGSSRPQESTDMDVDQGERQLSPTGNGTGQGNLGTKRKMSSDREAASEGAEIDPQLVGPGMNVDAEGPATKRRGSAFDTQRIAQLSLNDRRYSVDSRLPGVPGEQAQWWAGDRRDSAPGVFANNVGYGPPSGFAADPHGRPPGGMATFAWPATTHPPEQPVSATAPNPSASNPNNIPGPQRPFDPSAPPPPPPLSMNYTVTFASDRRMSVPDMPGTSPGPTTQRVLRSRSRPPSRTRTTDQSAGSQGQSPTSSTEQQPDSATSTPTTANKKDSTPYSRSPELRVSHKLAERKRRKEMKDLFDELRDQLPADRGMKASKWEILSKGNPLPTPTRATSNVLALAIDFIVQLKHGHQEMAREIEMLRHEVDGMRSGMPPFAGGPPPMAYAQGPPPPTMAHNHYAAPPVPHPPHPTHPPQQPPQPASRPGSSQNVYPPGGAPPGPPQQNGHVNGPGAKAAETAA</sequence>
<dbReference type="PANTHER" id="PTHR23389:SF21">
    <property type="entry name" value="ATPASE FAMILY AAA DOMAIN-CONTAINING PROTEIN 5"/>
    <property type="match status" value="1"/>
</dbReference>
<dbReference type="GO" id="GO:0046983">
    <property type="term" value="F:protein dimerization activity"/>
    <property type="evidence" value="ECO:0007669"/>
    <property type="project" value="InterPro"/>
</dbReference>
<feature type="compositionally biased region" description="Polar residues" evidence="1">
    <location>
        <begin position="110"/>
        <end position="122"/>
    </location>
</feature>
<feature type="compositionally biased region" description="Polar residues" evidence="1">
    <location>
        <begin position="1199"/>
        <end position="1228"/>
    </location>
</feature>
<dbReference type="Pfam" id="PF00010">
    <property type="entry name" value="HLH"/>
    <property type="match status" value="1"/>
</dbReference>
<feature type="region of interest" description="Disordered" evidence="1">
    <location>
        <begin position="164"/>
        <end position="183"/>
    </location>
</feature>
<feature type="region of interest" description="Disordered" evidence="1">
    <location>
        <begin position="624"/>
        <end position="655"/>
    </location>
</feature>
<dbReference type="InterPro" id="IPR011598">
    <property type="entry name" value="bHLH_dom"/>
</dbReference>
<feature type="region of interest" description="Disordered" evidence="1">
    <location>
        <begin position="260"/>
        <end position="282"/>
    </location>
</feature>
<feature type="compositionally biased region" description="Basic residues" evidence="1">
    <location>
        <begin position="437"/>
        <end position="460"/>
    </location>
</feature>
<feature type="region of interest" description="Disordered" evidence="1">
    <location>
        <begin position="1058"/>
        <end position="1119"/>
    </location>
</feature>
<feature type="compositionally biased region" description="Acidic residues" evidence="1">
    <location>
        <begin position="477"/>
        <end position="502"/>
    </location>
</feature>
<dbReference type="InterPro" id="IPR027417">
    <property type="entry name" value="P-loop_NTPase"/>
</dbReference>
<dbReference type="InterPro" id="IPR036638">
    <property type="entry name" value="HLH_DNA-bd_sf"/>
</dbReference>
<feature type="region of interest" description="Disordered" evidence="1">
    <location>
        <begin position="530"/>
        <end position="549"/>
    </location>
</feature>
<evidence type="ECO:0000313" key="3">
    <source>
        <dbReference type="EMBL" id="KZT24483.1"/>
    </source>
</evidence>
<dbReference type="InParanoid" id="A0A165RZW7"/>
<dbReference type="SUPFAM" id="SSF52540">
    <property type="entry name" value="P-loop containing nucleoside triphosphate hydrolases"/>
    <property type="match status" value="1"/>
</dbReference>
<dbReference type="GO" id="GO:0005634">
    <property type="term" value="C:nucleus"/>
    <property type="evidence" value="ECO:0007669"/>
    <property type="project" value="TreeGrafter"/>
</dbReference>
<feature type="domain" description="BHLH" evidence="2">
    <location>
        <begin position="1500"/>
        <end position="1568"/>
    </location>
</feature>
<feature type="compositionally biased region" description="Basic and acidic residues" evidence="1">
    <location>
        <begin position="462"/>
        <end position="476"/>
    </location>
</feature>
<feature type="region of interest" description="Disordered" evidence="1">
    <location>
        <begin position="1137"/>
        <end position="1296"/>
    </location>
</feature>
<name>A0A165RZW7_9AGAM</name>
<feature type="compositionally biased region" description="Basic and acidic residues" evidence="1">
    <location>
        <begin position="94"/>
        <end position="108"/>
    </location>
</feature>
<dbReference type="Gene3D" id="4.10.280.10">
    <property type="entry name" value="Helix-loop-helix DNA-binding domain"/>
    <property type="match status" value="1"/>
</dbReference>
<dbReference type="Proteomes" id="UP000076761">
    <property type="component" value="Unassembled WGS sequence"/>
</dbReference>
<feature type="region of interest" description="Disordered" evidence="1">
    <location>
        <begin position="1350"/>
        <end position="1515"/>
    </location>
</feature>
<feature type="compositionally biased region" description="Low complexity" evidence="1">
    <location>
        <begin position="1381"/>
        <end position="1394"/>
    </location>
</feature>
<feature type="compositionally biased region" description="Pro residues" evidence="1">
    <location>
        <begin position="1622"/>
        <end position="1641"/>
    </location>
</feature>
<gene>
    <name evidence="3" type="ORF">NEOLEDRAFT_1179169</name>
</gene>
<dbReference type="STRING" id="1314782.A0A165RZW7"/>
<dbReference type="PANTHER" id="PTHR23389">
    <property type="entry name" value="CHROMOSOME TRANSMISSION FIDELITY FACTOR 18"/>
    <property type="match status" value="1"/>
</dbReference>
<feature type="compositionally biased region" description="Polar residues" evidence="1">
    <location>
        <begin position="311"/>
        <end position="325"/>
    </location>
</feature>
<feature type="compositionally biased region" description="Polar residues" evidence="1">
    <location>
        <begin position="168"/>
        <end position="183"/>
    </location>
</feature>
<feature type="compositionally biased region" description="Pro residues" evidence="1">
    <location>
        <begin position="1398"/>
        <end position="1413"/>
    </location>
</feature>
<evidence type="ECO:0000259" key="2">
    <source>
        <dbReference type="PROSITE" id="PS50888"/>
    </source>
</evidence>